<dbReference type="InterPro" id="IPR036291">
    <property type="entry name" value="NAD(P)-bd_dom_sf"/>
</dbReference>
<dbReference type="PANTHER" id="PTHR42760:SF133">
    <property type="entry name" value="3-OXOACYL-[ACYL-CARRIER-PROTEIN] REDUCTASE"/>
    <property type="match status" value="1"/>
</dbReference>
<dbReference type="PRINTS" id="PR00081">
    <property type="entry name" value="GDHRDH"/>
</dbReference>
<dbReference type="EMBL" id="CAKJTG010000006">
    <property type="protein sequence ID" value="CAG9607718.1"/>
    <property type="molecule type" value="Genomic_DNA"/>
</dbReference>
<dbReference type="EC" id="1.1.1.100" evidence="4"/>
<dbReference type="InterPro" id="IPR002347">
    <property type="entry name" value="SDR_fam"/>
</dbReference>
<dbReference type="GO" id="GO:0004316">
    <property type="term" value="F:3-oxoacyl-[acyl-carrier-protein] reductase (NADPH) activity"/>
    <property type="evidence" value="ECO:0007669"/>
    <property type="project" value="UniProtKB-EC"/>
</dbReference>
<organism evidence="4 5">
    <name type="scientific">Pseudoneobacillus rhizosphaerae</name>
    <dbReference type="NCBI Taxonomy" id="2880968"/>
    <lineage>
        <taxon>Bacteria</taxon>
        <taxon>Bacillati</taxon>
        <taxon>Bacillota</taxon>
        <taxon>Bacilli</taxon>
        <taxon>Bacillales</taxon>
        <taxon>Bacillaceae</taxon>
        <taxon>Pseudoneobacillus</taxon>
    </lineage>
</organism>
<dbReference type="RefSeq" id="WP_230495972.1">
    <property type="nucleotide sequence ID" value="NZ_CAKJTG010000006.1"/>
</dbReference>
<dbReference type="SUPFAM" id="SSF51735">
    <property type="entry name" value="NAD(P)-binding Rossmann-fold domains"/>
    <property type="match status" value="1"/>
</dbReference>
<protein>
    <submittedName>
        <fullName evidence="4">3-oxoacyl-[acyl-carrier-protein] reductase FabG</fullName>
        <ecNumber evidence="4">1.1.1.100</ecNumber>
    </submittedName>
</protein>
<keyword evidence="5" id="KW-1185">Reference proteome</keyword>
<dbReference type="Proteomes" id="UP000789845">
    <property type="component" value="Unassembled WGS sequence"/>
</dbReference>
<comment type="similarity">
    <text evidence="1 3">Belongs to the short-chain dehydrogenases/reductases (SDR) family.</text>
</comment>
<dbReference type="PRINTS" id="PR00080">
    <property type="entry name" value="SDRFAMILY"/>
</dbReference>
<gene>
    <name evidence="4" type="primary">fabG_6</name>
    <name evidence="4" type="ORF">NEOCIP111885_01410</name>
</gene>
<dbReference type="AlphaFoldDB" id="A0A9C7G8U4"/>
<name>A0A9C7G8U4_9BACI</name>
<evidence type="ECO:0000256" key="3">
    <source>
        <dbReference type="RuleBase" id="RU000363"/>
    </source>
</evidence>
<reference evidence="4" key="1">
    <citation type="submission" date="2021-10" db="EMBL/GenBank/DDBJ databases">
        <authorList>
            <person name="Criscuolo A."/>
        </authorList>
    </citation>
    <scope>NUCLEOTIDE SEQUENCE</scope>
    <source>
        <strain evidence="4">CIP111885</strain>
    </source>
</reference>
<evidence type="ECO:0000313" key="4">
    <source>
        <dbReference type="EMBL" id="CAG9607718.1"/>
    </source>
</evidence>
<evidence type="ECO:0000256" key="2">
    <source>
        <dbReference type="ARBA" id="ARBA00023002"/>
    </source>
</evidence>
<dbReference type="Gene3D" id="3.40.50.720">
    <property type="entry name" value="NAD(P)-binding Rossmann-like Domain"/>
    <property type="match status" value="1"/>
</dbReference>
<dbReference type="PANTHER" id="PTHR42760">
    <property type="entry name" value="SHORT-CHAIN DEHYDROGENASES/REDUCTASES FAMILY MEMBER"/>
    <property type="match status" value="1"/>
</dbReference>
<evidence type="ECO:0000256" key="1">
    <source>
        <dbReference type="ARBA" id="ARBA00006484"/>
    </source>
</evidence>
<comment type="caution">
    <text evidence="4">The sequence shown here is derived from an EMBL/GenBank/DDBJ whole genome shotgun (WGS) entry which is preliminary data.</text>
</comment>
<dbReference type="GO" id="GO:0008206">
    <property type="term" value="P:bile acid metabolic process"/>
    <property type="evidence" value="ECO:0007669"/>
    <property type="project" value="UniProtKB-ARBA"/>
</dbReference>
<dbReference type="Pfam" id="PF00106">
    <property type="entry name" value="adh_short"/>
    <property type="match status" value="1"/>
</dbReference>
<dbReference type="FunFam" id="3.40.50.720:FF:000084">
    <property type="entry name" value="Short-chain dehydrogenase reductase"/>
    <property type="match status" value="1"/>
</dbReference>
<evidence type="ECO:0000313" key="5">
    <source>
        <dbReference type="Proteomes" id="UP000789845"/>
    </source>
</evidence>
<keyword evidence="2 4" id="KW-0560">Oxidoreductase</keyword>
<proteinExistence type="inferred from homology"/>
<accession>A0A9C7G8U4</accession>
<sequence length="273" mass="29653">MFQSVNSLQSTVFSDKVVIVTGASHGIGRAICWEFAIRGAHVHALDILETELKETQTTIEHALLETTHPGTIRTHCIDLTNSHAINQLVQSIAATHNNQLDILINNAGGVVGQVHQPIEQVSDQEWQKVMNINLDAAFYMTRSVAPYMKKQHYGRIVNISSGAGRSSSLTGIQAYTSAKAGQIGFTRQMARELGPYGITVNNVAPGFVLSNPSSIKQWENMGDASQKALLEAISVKRLGNPEDIAYPVLFFASDFAKYVSGQIISADGGLQLF</sequence>